<reference evidence="2 3" key="1">
    <citation type="submission" date="2014-11" db="EMBL/GenBank/DDBJ databases">
        <title>Complete Genome Sequence of Pseudoalteromonas sp. Strain OCN003 Isolated from Kaneohe Bay, Oahu, Hawaii.</title>
        <authorList>
            <person name="Beurmann S."/>
            <person name="Videau P."/>
            <person name="Ushijima B."/>
            <person name="Smith A.M."/>
            <person name="Aeby G.S."/>
            <person name="Callahan S.M."/>
            <person name="Belcaid M."/>
        </authorList>
    </citation>
    <scope>NUCLEOTIDE SEQUENCE [LARGE SCALE GENOMIC DNA]</scope>
    <source>
        <strain evidence="2 3">OCN003</strain>
    </source>
</reference>
<dbReference type="PANTHER" id="PTHR13748:SF62">
    <property type="entry name" value="COBW DOMAIN-CONTAINING PROTEIN"/>
    <property type="match status" value="1"/>
</dbReference>
<evidence type="ECO:0000259" key="1">
    <source>
        <dbReference type="Pfam" id="PF02492"/>
    </source>
</evidence>
<dbReference type="Gene3D" id="3.40.50.300">
    <property type="entry name" value="P-loop containing nucleotide triphosphate hydrolases"/>
    <property type="match status" value="1"/>
</dbReference>
<dbReference type="OrthoDB" id="9808822at2"/>
<dbReference type="KEGG" id="pseo:OM33_15625"/>
<dbReference type="RefSeq" id="WP_040134904.1">
    <property type="nucleotide sequence ID" value="NZ_CP009889.1"/>
</dbReference>
<dbReference type="EMBL" id="CP009889">
    <property type="protein sequence ID" value="AIY66574.1"/>
    <property type="molecule type" value="Genomic_DNA"/>
</dbReference>
<accession>A0A0A7EIX2</accession>
<proteinExistence type="predicted"/>
<dbReference type="SUPFAM" id="SSF52540">
    <property type="entry name" value="P-loop containing nucleoside triphosphate hydrolases"/>
    <property type="match status" value="1"/>
</dbReference>
<dbReference type="HOGENOM" id="CLU_017452_1_4_6"/>
<dbReference type="InterPro" id="IPR051316">
    <property type="entry name" value="Zinc-reg_GTPase_activator"/>
</dbReference>
<feature type="domain" description="CobW/HypB/UreG nucleotide-binding" evidence="1">
    <location>
        <begin position="4"/>
        <end position="179"/>
    </location>
</feature>
<dbReference type="Proteomes" id="UP000030341">
    <property type="component" value="Chromosome 2"/>
</dbReference>
<dbReference type="Pfam" id="PF02492">
    <property type="entry name" value="cobW"/>
    <property type="match status" value="1"/>
</dbReference>
<name>A0A0A7EIX2_9GAMM</name>
<gene>
    <name evidence="2" type="ORF">OM33_15625</name>
</gene>
<dbReference type="AlphaFoldDB" id="A0A0A7EIX2"/>
<dbReference type="GO" id="GO:0005737">
    <property type="term" value="C:cytoplasm"/>
    <property type="evidence" value="ECO:0007669"/>
    <property type="project" value="TreeGrafter"/>
</dbReference>
<keyword evidence="3" id="KW-1185">Reference proteome</keyword>
<dbReference type="InterPro" id="IPR027417">
    <property type="entry name" value="P-loop_NTPase"/>
</dbReference>
<protein>
    <submittedName>
        <fullName evidence="2">Cobalamin biosynthesis protein CobW</fullName>
    </submittedName>
</protein>
<dbReference type="PANTHER" id="PTHR13748">
    <property type="entry name" value="COBW-RELATED"/>
    <property type="match status" value="1"/>
</dbReference>
<dbReference type="InterPro" id="IPR003495">
    <property type="entry name" value="CobW/HypB/UreG_nucleotide-bd"/>
</dbReference>
<sequence length="305" mass="33605">MEAIVVIVGFLGAGKTTLLKKLVDDATARDWQPFVVLNDYESADLDIAQLSEKLDAKWLKALSGSCICCSGISELRDSVNRIPERKNGITFIEANGTTDACSLMGFLGVGINERFLPPIQISVVDVNNWQQRDIYNELEANQIQVSSILVLTHEDKVDESRLNNVKVALQQLNPSAHIISVAELDLTQLPEVAPSNNIATKLDHHKAHWASSSIDLPPLPDYQCIKDICEALPPSILRIKGCTTIANQPSYMYFERCPDGEIYVRPYRGKPDTGAKLLTIGPGSDKPLLERVINQALSSAKQRAE</sequence>
<dbReference type="STRING" id="1348114.OM33_15625"/>
<organism evidence="2 3">
    <name type="scientific">Pseudoalteromonas piratica</name>
    <dbReference type="NCBI Taxonomy" id="1348114"/>
    <lineage>
        <taxon>Bacteria</taxon>
        <taxon>Pseudomonadati</taxon>
        <taxon>Pseudomonadota</taxon>
        <taxon>Gammaproteobacteria</taxon>
        <taxon>Alteromonadales</taxon>
        <taxon>Pseudoalteromonadaceae</taxon>
        <taxon>Pseudoalteromonas</taxon>
    </lineage>
</organism>
<dbReference type="eggNOG" id="COG0523">
    <property type="taxonomic scope" value="Bacteria"/>
</dbReference>
<evidence type="ECO:0000313" key="3">
    <source>
        <dbReference type="Proteomes" id="UP000030341"/>
    </source>
</evidence>
<evidence type="ECO:0000313" key="2">
    <source>
        <dbReference type="EMBL" id="AIY66574.1"/>
    </source>
</evidence>